<dbReference type="Proteomes" id="UP000326179">
    <property type="component" value="Chromosome"/>
</dbReference>
<keyword evidence="2" id="KW-0560">Oxidoreductase</keyword>
<dbReference type="InterPro" id="IPR036291">
    <property type="entry name" value="NAD(P)-bd_dom_sf"/>
</dbReference>
<dbReference type="GO" id="GO:0016491">
    <property type="term" value="F:oxidoreductase activity"/>
    <property type="evidence" value="ECO:0007669"/>
    <property type="project" value="UniProtKB-KW"/>
</dbReference>
<evidence type="ECO:0000313" key="4">
    <source>
        <dbReference type="EMBL" id="QFZ72803.1"/>
    </source>
</evidence>
<sequence length="319" mass="33821">MSTAQHKIGSGFGARSTADDVLQGIDLSGKLAIVTGGYSGLGLETTRALTGAGAHVVVPARRPDVAREAVAGIDGVEVDELDLGDLDSVRAFAERFLASGRTIDFMIDNAGIMACPETRVGPGWEAQFATNHLGHFALVNRLWPAIAPGGARVVSVSSTGHHNSGIRWDDVHWRDGYDKWGAYGQAKTANVLFAVQLDRLGRDSGVRAFALHPGGILTPLQRHLPKEEMMERGWIDENGVPLNPDAFKSPAQGAATQVWAATSPQLAGLGGVYCEDCDVAEVTPVDGERTGVREYAIDPEQAARLWALSAELTGVDAFA</sequence>
<dbReference type="Pfam" id="PF00106">
    <property type="entry name" value="adh_short"/>
    <property type="match status" value="1"/>
</dbReference>
<reference evidence="4 5" key="1">
    <citation type="submission" date="2019-10" db="EMBL/GenBank/DDBJ databases">
        <title>A novel species.</title>
        <authorList>
            <person name="Gao J."/>
        </authorList>
    </citation>
    <scope>NUCLEOTIDE SEQUENCE [LARGE SCALE GENOMIC DNA]</scope>
    <source>
        <strain evidence="4 5">QMT-28</strain>
    </source>
</reference>
<dbReference type="SUPFAM" id="SSF51735">
    <property type="entry name" value="NAD(P)-binding Rossmann-fold domains"/>
    <property type="match status" value="1"/>
</dbReference>
<dbReference type="KEGG" id="sfy:GFH48_05550"/>
<dbReference type="RefSeq" id="WP_153287168.1">
    <property type="nucleotide sequence ID" value="NZ_CP045643.1"/>
</dbReference>
<name>A0A5Q0L730_9ACTN</name>
<comment type="similarity">
    <text evidence="1">Belongs to the short-chain dehydrogenases/reductases (SDR) family.</text>
</comment>
<organism evidence="4 5">
    <name type="scientific">Streptomyces fagopyri</name>
    <dbReference type="NCBI Taxonomy" id="2662397"/>
    <lineage>
        <taxon>Bacteria</taxon>
        <taxon>Bacillati</taxon>
        <taxon>Actinomycetota</taxon>
        <taxon>Actinomycetes</taxon>
        <taxon>Kitasatosporales</taxon>
        <taxon>Streptomycetaceae</taxon>
        <taxon>Streptomyces</taxon>
    </lineage>
</organism>
<accession>A0A5Q0L730</accession>
<dbReference type="EMBL" id="CP045643">
    <property type="protein sequence ID" value="QFZ72803.1"/>
    <property type="molecule type" value="Genomic_DNA"/>
</dbReference>
<dbReference type="PANTHER" id="PTHR24320:SF148">
    <property type="entry name" value="NAD(P)-BINDING ROSSMANN-FOLD SUPERFAMILY PROTEIN"/>
    <property type="match status" value="1"/>
</dbReference>
<dbReference type="AlphaFoldDB" id="A0A5Q0L730"/>
<dbReference type="InterPro" id="IPR002347">
    <property type="entry name" value="SDR_fam"/>
</dbReference>
<evidence type="ECO:0000256" key="1">
    <source>
        <dbReference type="ARBA" id="ARBA00006484"/>
    </source>
</evidence>
<dbReference type="FunFam" id="3.40.50.720:FF:000594">
    <property type="entry name" value="Short-chain oxidoreductase"/>
    <property type="match status" value="1"/>
</dbReference>
<evidence type="ECO:0000313" key="5">
    <source>
        <dbReference type="Proteomes" id="UP000326179"/>
    </source>
</evidence>
<dbReference type="NCBIfam" id="NF004845">
    <property type="entry name" value="PRK06196.1"/>
    <property type="match status" value="1"/>
</dbReference>
<evidence type="ECO:0000256" key="3">
    <source>
        <dbReference type="ARBA" id="ARBA00071493"/>
    </source>
</evidence>
<dbReference type="PANTHER" id="PTHR24320">
    <property type="entry name" value="RETINOL DEHYDROGENASE"/>
    <property type="match status" value="1"/>
</dbReference>
<dbReference type="PRINTS" id="PR00081">
    <property type="entry name" value="GDHRDH"/>
</dbReference>
<gene>
    <name evidence="4" type="ORF">GFH48_05550</name>
</gene>
<keyword evidence="5" id="KW-1185">Reference proteome</keyword>
<evidence type="ECO:0000256" key="2">
    <source>
        <dbReference type="ARBA" id="ARBA00023002"/>
    </source>
</evidence>
<protein>
    <recommendedName>
        <fullName evidence="3">Probable oxidoreductase</fullName>
    </recommendedName>
</protein>
<proteinExistence type="inferred from homology"/>
<dbReference type="Gene3D" id="3.40.50.720">
    <property type="entry name" value="NAD(P)-binding Rossmann-like Domain"/>
    <property type="match status" value="1"/>
</dbReference>